<feature type="region of interest" description="Disordered" evidence="1">
    <location>
        <begin position="61"/>
        <end position="91"/>
    </location>
</feature>
<evidence type="ECO:0000313" key="2">
    <source>
        <dbReference type="EMBL" id="KAJ8365852.1"/>
    </source>
</evidence>
<evidence type="ECO:0000313" key="3">
    <source>
        <dbReference type="Proteomes" id="UP001152622"/>
    </source>
</evidence>
<comment type="caution">
    <text evidence="2">The sequence shown here is derived from an EMBL/GenBank/DDBJ whole genome shotgun (WGS) entry which is preliminary data.</text>
</comment>
<protein>
    <submittedName>
        <fullName evidence="2">Uncharacterized protein</fullName>
    </submittedName>
</protein>
<dbReference type="Proteomes" id="UP001152622">
    <property type="component" value="Chromosome 4"/>
</dbReference>
<reference evidence="2" key="1">
    <citation type="journal article" date="2023" name="Science">
        <title>Genome structures resolve the early diversification of teleost fishes.</title>
        <authorList>
            <person name="Parey E."/>
            <person name="Louis A."/>
            <person name="Montfort J."/>
            <person name="Bouchez O."/>
            <person name="Roques C."/>
            <person name="Iampietro C."/>
            <person name="Lluch J."/>
            <person name="Castinel A."/>
            <person name="Donnadieu C."/>
            <person name="Desvignes T."/>
            <person name="Floi Bucao C."/>
            <person name="Jouanno E."/>
            <person name="Wen M."/>
            <person name="Mejri S."/>
            <person name="Dirks R."/>
            <person name="Jansen H."/>
            <person name="Henkel C."/>
            <person name="Chen W.J."/>
            <person name="Zahm M."/>
            <person name="Cabau C."/>
            <person name="Klopp C."/>
            <person name="Thompson A.W."/>
            <person name="Robinson-Rechavi M."/>
            <person name="Braasch I."/>
            <person name="Lecointre G."/>
            <person name="Bobe J."/>
            <person name="Postlethwait J.H."/>
            <person name="Berthelot C."/>
            <person name="Roest Crollius H."/>
            <person name="Guiguen Y."/>
        </authorList>
    </citation>
    <scope>NUCLEOTIDE SEQUENCE</scope>
    <source>
        <strain evidence="2">WJC10195</strain>
    </source>
</reference>
<sequence>MNAGWCSQHSFPSLTAIIRCPICLCLGTTVTPRNFAFLLRPAAKHLGRLSSFLWRSAARAASRPSASSQDPLGDFWVGKNRNAGNGGEPSP</sequence>
<organism evidence="2 3">
    <name type="scientific">Synaphobranchus kaupii</name>
    <name type="common">Kaup's arrowtooth eel</name>
    <dbReference type="NCBI Taxonomy" id="118154"/>
    <lineage>
        <taxon>Eukaryota</taxon>
        <taxon>Metazoa</taxon>
        <taxon>Chordata</taxon>
        <taxon>Craniata</taxon>
        <taxon>Vertebrata</taxon>
        <taxon>Euteleostomi</taxon>
        <taxon>Actinopterygii</taxon>
        <taxon>Neopterygii</taxon>
        <taxon>Teleostei</taxon>
        <taxon>Anguilliformes</taxon>
        <taxon>Synaphobranchidae</taxon>
        <taxon>Synaphobranchus</taxon>
    </lineage>
</organism>
<proteinExistence type="predicted"/>
<accession>A0A9Q1J2N6</accession>
<dbReference type="AlphaFoldDB" id="A0A9Q1J2N6"/>
<name>A0A9Q1J2N6_SYNKA</name>
<keyword evidence="3" id="KW-1185">Reference proteome</keyword>
<dbReference type="EMBL" id="JAINUF010000004">
    <property type="protein sequence ID" value="KAJ8365852.1"/>
    <property type="molecule type" value="Genomic_DNA"/>
</dbReference>
<gene>
    <name evidence="2" type="ORF">SKAU_G00146830</name>
</gene>
<evidence type="ECO:0000256" key="1">
    <source>
        <dbReference type="SAM" id="MobiDB-lite"/>
    </source>
</evidence>